<evidence type="ECO:0000313" key="3">
    <source>
        <dbReference type="Proteomes" id="UP000268321"/>
    </source>
</evidence>
<feature type="region of interest" description="Disordered" evidence="1">
    <location>
        <begin position="127"/>
        <end position="159"/>
    </location>
</feature>
<evidence type="ECO:0000256" key="1">
    <source>
        <dbReference type="SAM" id="MobiDB-lite"/>
    </source>
</evidence>
<dbReference type="AlphaFoldDB" id="A0A4V1J2Y6"/>
<feature type="compositionally biased region" description="Basic residues" evidence="1">
    <location>
        <begin position="7"/>
        <end position="16"/>
    </location>
</feature>
<dbReference type="EMBL" id="ML004464">
    <property type="protein sequence ID" value="RKP30189.1"/>
    <property type="molecule type" value="Genomic_DNA"/>
</dbReference>
<dbReference type="OrthoDB" id="5361617at2759"/>
<proteinExistence type="predicted"/>
<evidence type="ECO:0000313" key="2">
    <source>
        <dbReference type="EMBL" id="RKP30189.1"/>
    </source>
</evidence>
<gene>
    <name evidence="2" type="ORF">METBISCDRAFT_27619</name>
</gene>
<accession>A0A4V1J2Y6</accession>
<feature type="compositionally biased region" description="Basic and acidic residues" evidence="1">
    <location>
        <begin position="129"/>
        <end position="140"/>
    </location>
</feature>
<dbReference type="Proteomes" id="UP000268321">
    <property type="component" value="Unassembled WGS sequence"/>
</dbReference>
<feature type="region of interest" description="Disordered" evidence="1">
    <location>
        <begin position="1"/>
        <end position="28"/>
    </location>
</feature>
<protein>
    <submittedName>
        <fullName evidence="2">Uncharacterized protein</fullName>
    </submittedName>
</protein>
<name>A0A4V1J2Y6_9ASCO</name>
<organism evidence="2 3">
    <name type="scientific">Metschnikowia bicuspidata</name>
    <dbReference type="NCBI Taxonomy" id="27322"/>
    <lineage>
        <taxon>Eukaryota</taxon>
        <taxon>Fungi</taxon>
        <taxon>Dikarya</taxon>
        <taxon>Ascomycota</taxon>
        <taxon>Saccharomycotina</taxon>
        <taxon>Pichiomycetes</taxon>
        <taxon>Metschnikowiaceae</taxon>
        <taxon>Metschnikowia</taxon>
    </lineage>
</organism>
<keyword evidence="3" id="KW-1185">Reference proteome</keyword>
<reference evidence="3" key="1">
    <citation type="journal article" date="2018" name="Nat. Microbiol.">
        <title>Leveraging single-cell genomics to expand the fungal tree of life.</title>
        <authorList>
            <person name="Ahrendt S.R."/>
            <person name="Quandt C.A."/>
            <person name="Ciobanu D."/>
            <person name="Clum A."/>
            <person name="Salamov A."/>
            <person name="Andreopoulos B."/>
            <person name="Cheng J.F."/>
            <person name="Woyke T."/>
            <person name="Pelin A."/>
            <person name="Henrissat B."/>
            <person name="Reynolds N.K."/>
            <person name="Benny G.L."/>
            <person name="Smith M.E."/>
            <person name="James T.Y."/>
            <person name="Grigoriev I.V."/>
        </authorList>
    </citation>
    <scope>NUCLEOTIDE SEQUENCE [LARGE SCALE GENOMIC DNA]</scope>
    <source>
        <strain evidence="3">Baker2002</strain>
    </source>
</reference>
<sequence>MSEPKKTRAKKAKKPRAPIATLSATPQPTVPTPPRNVYFILDPSACTLGIGNLQRWLDRDFVQSQLSEKVHLHLYVLQYTLRELDFQRRGPMVGSTAAHEAIKFIDGLYEREASGLSGVSARVMYEGPAEDRTVKDRTEDETAENAGQGKASAEGSLENGIGHPVNGNGAGDARQNTCAIPFSIYIENAPPQFPSWEKCLKYRMWHPRQSDLPHVQPVEEQADQSAEMPARLRNLIRLCAYMCKMPPRAQPAEPGAHWKLVSEDQGTKVWATSFGIDCLNVNEAELLLFHAKDETLFAPVNAGADFFLPEDVFDRPPPSDLHRRVDTTAYPYESIWRKEGANRGKKRGDHCKPPFTVVNGVCYEEFDQINYAPRVALVPLVESTLVGEADAVGAGNVSEFDFEALIGALRGTI</sequence>